<dbReference type="PROSITE" id="PS00658">
    <property type="entry name" value="FORK_HEAD_2"/>
    <property type="match status" value="1"/>
</dbReference>
<dbReference type="Pfam" id="PF00250">
    <property type="entry name" value="Forkhead"/>
    <property type="match status" value="1"/>
</dbReference>
<evidence type="ECO:0000256" key="1">
    <source>
        <dbReference type="ARBA" id="ARBA00004123"/>
    </source>
</evidence>
<feature type="compositionally biased region" description="Low complexity" evidence="8">
    <location>
        <begin position="101"/>
        <end position="113"/>
    </location>
</feature>
<protein>
    <recommendedName>
        <fullName evidence="9">Fork-head domain-containing protein</fullName>
    </recommendedName>
</protein>
<dbReference type="VEuPathDB" id="VectorBase:AMAM019487"/>
<dbReference type="SUPFAM" id="SSF46785">
    <property type="entry name" value="Winged helix' DNA-binding domain"/>
    <property type="match status" value="1"/>
</dbReference>
<keyword evidence="2" id="KW-0217">Developmental protein</keyword>
<feature type="region of interest" description="Disordered" evidence="8">
    <location>
        <begin position="423"/>
        <end position="443"/>
    </location>
</feature>
<keyword evidence="11" id="KW-1185">Reference proteome</keyword>
<dbReference type="PANTHER" id="PTHR46721">
    <property type="entry name" value="FORKHEAD BOX PROTEIN N1"/>
    <property type="match status" value="1"/>
</dbReference>
<evidence type="ECO:0000256" key="6">
    <source>
        <dbReference type="ARBA" id="ARBA00023242"/>
    </source>
</evidence>
<keyword evidence="5" id="KW-0804">Transcription</keyword>
<evidence type="ECO:0000256" key="2">
    <source>
        <dbReference type="ARBA" id="ARBA00022473"/>
    </source>
</evidence>
<reference evidence="10" key="2">
    <citation type="submission" date="2020-05" db="UniProtKB">
        <authorList>
            <consortium name="EnsemblMetazoa"/>
        </authorList>
    </citation>
    <scope>IDENTIFICATION</scope>
    <source>
        <strain evidence="10">maculatus3</strain>
    </source>
</reference>
<sequence>GVGLGKGNTVKLAHGIGALTFANSVQYKNVKSVQKLSNNSGMVGLSNGGASSPKAFNRSLIMEQSGVKTGGGGGGMVTITHGGTGGSPTTMIARQIQRAMTPTGTKQKPTKGGASSQGAAVESEFPKPAYSYSCLIAMALKNSRSGSLPVSEIYSFMCEHFPYFKTAPTGWKNSVRHNLSLNKCFEKIEKPAVNGGQRKGCLWAMNPAKILKMDEEVQKWSRKDLPAIRRAMVYPEHLEALERGEMKHGSTGEEDVDVEEDLESDGGPSDVDAEEVDEEAVDAEEEDDEEEQGEEEDDSDDVELIEPQHETIDVDAESFIINTPESLIDGDEDGCDPGDFELEVPEFYENINVDSKDSTLALEFTQQDLLSLEDEDESLYINQLQQQTRLGGTINVTHQQQQHTLQQQQHQQLLQQTQILNHHQNHRQQLQQQQQQPPAKRARLDVSYTISPSSNGTGASLVNVISSRQPTIVQGSGNNSVTVTPVNGGSVMGMSFQQHFQQQQQLRQQQQQGTIRRKVPIITRLA</sequence>
<feature type="region of interest" description="Disordered" evidence="8">
    <location>
        <begin position="243"/>
        <end position="303"/>
    </location>
</feature>
<dbReference type="PANTHER" id="PTHR46721:SF3">
    <property type="entry name" value="FORKHEAD BOX N1"/>
    <property type="match status" value="1"/>
</dbReference>
<dbReference type="Gene3D" id="1.10.10.10">
    <property type="entry name" value="Winged helix-like DNA-binding domain superfamily/Winged helix DNA-binding domain"/>
    <property type="match status" value="1"/>
</dbReference>
<evidence type="ECO:0000313" key="11">
    <source>
        <dbReference type="Proteomes" id="UP000075901"/>
    </source>
</evidence>
<reference evidence="11" key="1">
    <citation type="submission" date="2013-09" db="EMBL/GenBank/DDBJ databases">
        <title>The Genome Sequence of Anopheles maculatus species B.</title>
        <authorList>
            <consortium name="The Broad Institute Genomics Platform"/>
            <person name="Neafsey D.E."/>
            <person name="Besansky N."/>
            <person name="Howell P."/>
            <person name="Walton C."/>
            <person name="Young S.K."/>
            <person name="Zeng Q."/>
            <person name="Gargeya S."/>
            <person name="Fitzgerald M."/>
            <person name="Haas B."/>
            <person name="Abouelleil A."/>
            <person name="Allen A.W."/>
            <person name="Alvarado L."/>
            <person name="Arachchi H.M."/>
            <person name="Berlin A.M."/>
            <person name="Chapman S.B."/>
            <person name="Gainer-Dewar J."/>
            <person name="Goldberg J."/>
            <person name="Griggs A."/>
            <person name="Gujja S."/>
            <person name="Hansen M."/>
            <person name="Howarth C."/>
            <person name="Imamovic A."/>
            <person name="Ireland A."/>
            <person name="Larimer J."/>
            <person name="McCowan C."/>
            <person name="Murphy C."/>
            <person name="Pearson M."/>
            <person name="Poon T.W."/>
            <person name="Priest M."/>
            <person name="Roberts A."/>
            <person name="Saif S."/>
            <person name="Shea T."/>
            <person name="Sisk P."/>
            <person name="Sykes S."/>
            <person name="Wortman J."/>
            <person name="Nusbaum C."/>
            <person name="Birren B."/>
        </authorList>
    </citation>
    <scope>NUCLEOTIDE SEQUENCE [LARGE SCALE GENOMIC DNA]</scope>
    <source>
        <strain evidence="11">maculatus3</strain>
    </source>
</reference>
<dbReference type="GO" id="GO:0000976">
    <property type="term" value="F:transcription cis-regulatory region binding"/>
    <property type="evidence" value="ECO:0007669"/>
    <property type="project" value="TreeGrafter"/>
</dbReference>
<evidence type="ECO:0000256" key="5">
    <source>
        <dbReference type="ARBA" id="ARBA00023163"/>
    </source>
</evidence>
<dbReference type="SMART" id="SM00339">
    <property type="entry name" value="FH"/>
    <property type="match status" value="1"/>
</dbReference>
<dbReference type="GO" id="GO:0005634">
    <property type="term" value="C:nucleus"/>
    <property type="evidence" value="ECO:0007669"/>
    <property type="project" value="UniProtKB-SubCell"/>
</dbReference>
<name>A0A182T4J2_9DIPT</name>
<dbReference type="InterPro" id="IPR001766">
    <property type="entry name" value="Fork_head_dom"/>
</dbReference>
<dbReference type="PRINTS" id="PR00053">
    <property type="entry name" value="FORKHEAD"/>
</dbReference>
<dbReference type="CDD" id="cd20030">
    <property type="entry name" value="FH_FOXN1-like"/>
    <property type="match status" value="1"/>
</dbReference>
<dbReference type="PROSITE" id="PS50039">
    <property type="entry name" value="FORK_HEAD_3"/>
    <property type="match status" value="1"/>
</dbReference>
<feature type="DNA-binding region" description="Fork-head" evidence="7">
    <location>
        <begin position="127"/>
        <end position="224"/>
    </location>
</feature>
<evidence type="ECO:0000256" key="3">
    <source>
        <dbReference type="ARBA" id="ARBA00023015"/>
    </source>
</evidence>
<evidence type="ECO:0000256" key="7">
    <source>
        <dbReference type="PROSITE-ProRule" id="PRU00089"/>
    </source>
</evidence>
<proteinExistence type="predicted"/>
<dbReference type="FunFam" id="1.10.10.10:FF:000122">
    <property type="entry name" value="Forkhead box protein N1"/>
    <property type="match status" value="1"/>
</dbReference>
<dbReference type="EnsemblMetazoa" id="AMAM019487-RA">
    <property type="protein sequence ID" value="AMAM019487-PA"/>
    <property type="gene ID" value="AMAM019487"/>
</dbReference>
<keyword evidence="6 7" id="KW-0539">Nucleus</keyword>
<evidence type="ECO:0000313" key="10">
    <source>
        <dbReference type="EnsemblMetazoa" id="AMAM019487-PA"/>
    </source>
</evidence>
<dbReference type="GO" id="GO:0000981">
    <property type="term" value="F:DNA-binding transcription factor activity, RNA polymerase II-specific"/>
    <property type="evidence" value="ECO:0007669"/>
    <property type="project" value="TreeGrafter"/>
</dbReference>
<keyword evidence="3" id="KW-0805">Transcription regulation</keyword>
<feature type="compositionally biased region" description="Acidic residues" evidence="8">
    <location>
        <begin position="252"/>
        <end position="264"/>
    </location>
</feature>
<feature type="compositionally biased region" description="Acidic residues" evidence="8">
    <location>
        <begin position="271"/>
        <end position="303"/>
    </location>
</feature>
<dbReference type="InterPro" id="IPR036388">
    <property type="entry name" value="WH-like_DNA-bd_sf"/>
</dbReference>
<evidence type="ECO:0000256" key="8">
    <source>
        <dbReference type="SAM" id="MobiDB-lite"/>
    </source>
</evidence>
<dbReference type="AlphaFoldDB" id="A0A182T4J2"/>
<accession>A0A182T4J2</accession>
<comment type="subcellular location">
    <subcellularLocation>
        <location evidence="1 7">Nucleus</location>
    </subcellularLocation>
</comment>
<dbReference type="Proteomes" id="UP000075901">
    <property type="component" value="Unassembled WGS sequence"/>
</dbReference>
<dbReference type="InterPro" id="IPR036390">
    <property type="entry name" value="WH_DNA-bd_sf"/>
</dbReference>
<keyword evidence="4 7" id="KW-0238">DNA-binding</keyword>
<evidence type="ECO:0000259" key="9">
    <source>
        <dbReference type="PROSITE" id="PS50039"/>
    </source>
</evidence>
<dbReference type="InterPro" id="IPR049624">
    <property type="entry name" value="FOXN1_4"/>
</dbReference>
<feature type="region of interest" description="Disordered" evidence="8">
    <location>
        <begin position="101"/>
        <end position="120"/>
    </location>
</feature>
<feature type="compositionally biased region" description="Low complexity" evidence="8">
    <location>
        <begin position="423"/>
        <end position="436"/>
    </location>
</feature>
<organism evidence="10 11">
    <name type="scientific">Anopheles maculatus</name>
    <dbReference type="NCBI Taxonomy" id="74869"/>
    <lineage>
        <taxon>Eukaryota</taxon>
        <taxon>Metazoa</taxon>
        <taxon>Ecdysozoa</taxon>
        <taxon>Arthropoda</taxon>
        <taxon>Hexapoda</taxon>
        <taxon>Insecta</taxon>
        <taxon>Pterygota</taxon>
        <taxon>Neoptera</taxon>
        <taxon>Endopterygota</taxon>
        <taxon>Diptera</taxon>
        <taxon>Nematocera</taxon>
        <taxon>Culicoidea</taxon>
        <taxon>Culicidae</taxon>
        <taxon>Anophelinae</taxon>
        <taxon>Anopheles</taxon>
        <taxon>Anopheles maculatus group</taxon>
    </lineage>
</organism>
<evidence type="ECO:0000256" key="4">
    <source>
        <dbReference type="ARBA" id="ARBA00023125"/>
    </source>
</evidence>
<dbReference type="InterPro" id="IPR030456">
    <property type="entry name" value="TF_fork_head_CS_2"/>
</dbReference>
<feature type="domain" description="Fork-head" evidence="9">
    <location>
        <begin position="127"/>
        <end position="224"/>
    </location>
</feature>